<dbReference type="InterPro" id="IPR027417">
    <property type="entry name" value="P-loop_NTPase"/>
</dbReference>
<dbReference type="KEGG" id="vg:54989840"/>
<dbReference type="GeneID" id="54989840"/>
<proteinExistence type="predicted"/>
<accession>A0A2P9JZR5</accession>
<organism evidence="1 2">
    <name type="scientific">Salmonella phage vB_SpuP_Spp16</name>
    <dbReference type="NCBI Taxonomy" id="2081603"/>
    <lineage>
        <taxon>Viruses</taxon>
        <taxon>Duplodnaviria</taxon>
        <taxon>Heunggongvirae</taxon>
        <taxon>Uroviricota</taxon>
        <taxon>Caudoviricetes</taxon>
        <taxon>Autographivirales</taxon>
        <taxon>Autonotataviridae</taxon>
        <taxon>Melnykvirinae</taxon>
        <taxon>Panjvirus</taxon>
        <taxon>Panjvirus Spp16</taxon>
    </lineage>
</organism>
<evidence type="ECO:0000313" key="2">
    <source>
        <dbReference type="Proteomes" id="UP000241381"/>
    </source>
</evidence>
<dbReference type="Gene3D" id="3.40.50.300">
    <property type="entry name" value="P-loop containing nucleotide triphosphate hydrolases"/>
    <property type="match status" value="1"/>
</dbReference>
<dbReference type="RefSeq" id="YP_009799355.1">
    <property type="nucleotide sequence ID" value="NC_047941.1"/>
</dbReference>
<protein>
    <submittedName>
        <fullName evidence="1">Uncharacterized protein</fullName>
    </submittedName>
</protein>
<name>A0A2P9JZR5_9CAUD</name>
<dbReference type="SUPFAM" id="SSF52540">
    <property type="entry name" value="P-loop containing nucleoside triphosphate hydrolases"/>
    <property type="match status" value="2"/>
</dbReference>
<evidence type="ECO:0000313" key="1">
    <source>
        <dbReference type="EMBL" id="AVI05029.1"/>
    </source>
</evidence>
<dbReference type="EMBL" id="MG878892">
    <property type="protein sequence ID" value="AVI05029.1"/>
    <property type="molecule type" value="Genomic_DNA"/>
</dbReference>
<keyword evidence="2" id="KW-1185">Reference proteome</keyword>
<reference evidence="1" key="1">
    <citation type="submission" date="2018-01" db="EMBL/GenBank/DDBJ databases">
        <title>Complete genome sequence analysis of a novel Salmonella phage Spp16.</title>
        <authorList>
            <person name="Zhao F."/>
            <person name="Sun H."/>
            <person name="Ren H."/>
            <person name="Tong Y."/>
        </authorList>
    </citation>
    <scope>NUCLEOTIDE SEQUENCE [LARGE SCALE GENOMIC DNA]</scope>
</reference>
<dbReference type="Proteomes" id="UP000241381">
    <property type="component" value="Segment"/>
</dbReference>
<sequence>MSKVVILNGPPGVGKDTLGVKLARYGFEQVAFKEHLYEATADYYGLPLEPFVKIASHRTWKEIPSPLLNGKSPREALIHVSEDIMKPQYGNRVFGEVVSEVCFNYPYCVITDGGFKEEMQAVEDNHELVVIRLHRNGCTFDGDSRSYAQPDWFNKESTLLCDIHLKDGDIQDGVQQLKNILKL</sequence>